<evidence type="ECO:0000259" key="3">
    <source>
        <dbReference type="SMART" id="SM00642"/>
    </source>
</evidence>
<dbReference type="Pfam" id="PF02903">
    <property type="entry name" value="Alpha-amylase_N"/>
    <property type="match status" value="1"/>
</dbReference>
<dbReference type="Proteomes" id="UP000644756">
    <property type="component" value="Unassembled WGS sequence"/>
</dbReference>
<dbReference type="InterPro" id="IPR013780">
    <property type="entry name" value="Glyco_hydro_b"/>
</dbReference>
<dbReference type="InterPro" id="IPR006047">
    <property type="entry name" value="GH13_cat_dom"/>
</dbReference>
<dbReference type="Gene3D" id="2.60.40.1180">
    <property type="entry name" value="Golgi alpha-mannosidase II"/>
    <property type="match status" value="1"/>
</dbReference>
<keyword evidence="2" id="KW-0326">Glycosidase</keyword>
<dbReference type="Gene3D" id="3.90.400.10">
    <property type="entry name" value="Oligo-1,6-glucosidase, Domain 2"/>
    <property type="match status" value="1"/>
</dbReference>
<dbReference type="InterPro" id="IPR013783">
    <property type="entry name" value="Ig-like_fold"/>
</dbReference>
<comment type="caution">
    <text evidence="4">The sequence shown here is derived from an EMBL/GenBank/DDBJ whole genome shotgun (WGS) entry which is preliminary data.</text>
</comment>
<evidence type="ECO:0000313" key="4">
    <source>
        <dbReference type="EMBL" id="GGF94177.1"/>
    </source>
</evidence>
<dbReference type="Pfam" id="PF00128">
    <property type="entry name" value="Alpha-amylase"/>
    <property type="match status" value="1"/>
</dbReference>
<dbReference type="Gene3D" id="3.20.20.80">
    <property type="entry name" value="Glycosidases"/>
    <property type="match status" value="1"/>
</dbReference>
<evidence type="ECO:0000256" key="2">
    <source>
        <dbReference type="ARBA" id="ARBA00023295"/>
    </source>
</evidence>
<accession>A0A917CN06</accession>
<reference evidence="4" key="1">
    <citation type="journal article" date="2014" name="Int. J. Syst. Evol. Microbiol.">
        <title>Complete genome sequence of Corynebacterium casei LMG S-19264T (=DSM 44701T), isolated from a smear-ripened cheese.</title>
        <authorList>
            <consortium name="US DOE Joint Genome Institute (JGI-PGF)"/>
            <person name="Walter F."/>
            <person name="Albersmeier A."/>
            <person name="Kalinowski J."/>
            <person name="Ruckert C."/>
        </authorList>
    </citation>
    <scope>NUCLEOTIDE SEQUENCE</scope>
    <source>
        <strain evidence="4">CGMCC 1.12987</strain>
    </source>
</reference>
<dbReference type="InterPro" id="IPR004185">
    <property type="entry name" value="Glyco_hydro_13_lg-like_dom"/>
</dbReference>
<evidence type="ECO:0000256" key="1">
    <source>
        <dbReference type="ARBA" id="ARBA00022801"/>
    </source>
</evidence>
<dbReference type="PANTHER" id="PTHR10357:SF210">
    <property type="entry name" value="MALTODEXTRIN GLUCOSIDASE"/>
    <property type="match status" value="1"/>
</dbReference>
<keyword evidence="5" id="KW-1185">Reference proteome</keyword>
<dbReference type="SUPFAM" id="SSF51011">
    <property type="entry name" value="Glycosyl hydrolase domain"/>
    <property type="match status" value="1"/>
</dbReference>
<dbReference type="SUPFAM" id="SSF51445">
    <property type="entry name" value="(Trans)glycosidases"/>
    <property type="match status" value="1"/>
</dbReference>
<dbReference type="GO" id="GO:0004553">
    <property type="term" value="F:hydrolase activity, hydrolyzing O-glycosyl compounds"/>
    <property type="evidence" value="ECO:0007669"/>
    <property type="project" value="InterPro"/>
</dbReference>
<dbReference type="GO" id="GO:0005975">
    <property type="term" value="P:carbohydrate metabolic process"/>
    <property type="evidence" value="ECO:0007669"/>
    <property type="project" value="InterPro"/>
</dbReference>
<dbReference type="EMBL" id="BMGR01000003">
    <property type="protein sequence ID" value="GGF94177.1"/>
    <property type="molecule type" value="Genomic_DNA"/>
</dbReference>
<dbReference type="AlphaFoldDB" id="A0A917CN06"/>
<reference evidence="4" key="2">
    <citation type="submission" date="2020-09" db="EMBL/GenBank/DDBJ databases">
        <authorList>
            <person name="Sun Q."/>
            <person name="Zhou Y."/>
        </authorList>
    </citation>
    <scope>NUCLEOTIDE SEQUENCE</scope>
    <source>
        <strain evidence="4">CGMCC 1.12987</strain>
    </source>
</reference>
<dbReference type="CDD" id="cd02857">
    <property type="entry name" value="E_set_CDase_PDE_N"/>
    <property type="match status" value="1"/>
</dbReference>
<protein>
    <submittedName>
        <fullName evidence="4">Neopullulanase</fullName>
    </submittedName>
</protein>
<dbReference type="SMART" id="SM00642">
    <property type="entry name" value="Aamy"/>
    <property type="match status" value="1"/>
</dbReference>
<dbReference type="InterPro" id="IPR017853">
    <property type="entry name" value="GH"/>
</dbReference>
<gene>
    <name evidence="4" type="ORF">GCM10010916_09420</name>
</gene>
<dbReference type="PANTHER" id="PTHR10357">
    <property type="entry name" value="ALPHA-AMYLASE FAMILY MEMBER"/>
    <property type="match status" value="1"/>
</dbReference>
<evidence type="ECO:0000313" key="5">
    <source>
        <dbReference type="Proteomes" id="UP000644756"/>
    </source>
</evidence>
<proteinExistence type="predicted"/>
<dbReference type="RefSeq" id="WP_188529531.1">
    <property type="nucleotide sequence ID" value="NZ_BMGR01000003.1"/>
</dbReference>
<dbReference type="Gene3D" id="2.60.40.10">
    <property type="entry name" value="Immunoglobulins"/>
    <property type="match status" value="1"/>
</dbReference>
<feature type="domain" description="Glycosyl hydrolase family 13 catalytic" evidence="3">
    <location>
        <begin position="134"/>
        <end position="503"/>
    </location>
</feature>
<dbReference type="InterPro" id="IPR045857">
    <property type="entry name" value="O16G_dom_2"/>
</dbReference>
<organism evidence="4 5">
    <name type="scientific">Paenibacillus abyssi</name>
    <dbReference type="NCBI Taxonomy" id="1340531"/>
    <lineage>
        <taxon>Bacteria</taxon>
        <taxon>Bacillati</taxon>
        <taxon>Bacillota</taxon>
        <taxon>Bacilli</taxon>
        <taxon>Bacillales</taxon>
        <taxon>Paenibacillaceae</taxon>
        <taxon>Paenibacillus</taxon>
    </lineage>
</organism>
<sequence>MLKEALLHIADNPFAFAVGSNELKVRLRAKKEDVARCSLLHSDRYQSEGRESGMALSKVAWDELYDYFEGIIPSDTKRVRYVFLLEGTAGDHLWYGEKGIAVNREGAGYFQFAYITEQDLFTIPDWVHDGIVYQIFPERFYNGDPKNDPPGTLDWDEPLTDWKTYYGGDLAGIEQKLPYLEGLGINVIYMTPVFTSTTNHKYDTTDYYSIDPQFGDLDTVKSLVKEAHSRGIRIIFDAVFNHCGDTFFAFQDVLKNGESSKYADWFFIDSFPVVQRPKTNYETFANSVFSMPKLNTKNPEVREYLLQVARYWIEETGIDGWRLDVANEVDHEFWRAFRKVVKEANPEAVIIGEVWHDSRAWLRGDQFDGVMNYLFKEALNGFFAKQNIGVRTFNNLLTHSRMIYSDQANAAMFNLIDSHDTERFLTACTKGGWGWNEEKQAEGRMKLAAFFQLTYPGMPMIYYGDEVGMEGENDPYCRKPMVWEKELRNESMLDHYRSIISLRKEHPELARGSYETWLEDELKNTYGYIRTYKDQASGLLINNSPKTQVVKLSFPWKQEGDTVTDLITGKKYAVSPDTTVHIDAYGYMVFK</sequence>
<name>A0A917CN06_9BACL</name>
<keyword evidence="1" id="KW-0378">Hydrolase</keyword>
<dbReference type="CDD" id="cd11338">
    <property type="entry name" value="AmyAc_CMD"/>
    <property type="match status" value="1"/>
</dbReference>